<evidence type="ECO:0000313" key="3">
    <source>
        <dbReference type="Proteomes" id="UP000195447"/>
    </source>
</evidence>
<dbReference type="SUPFAM" id="SSF55826">
    <property type="entry name" value="YbaK/ProRS associated domain"/>
    <property type="match status" value="1"/>
</dbReference>
<dbReference type="Proteomes" id="UP000195447">
    <property type="component" value="Unassembled WGS sequence"/>
</dbReference>
<dbReference type="Pfam" id="PF04073">
    <property type="entry name" value="tRNA_edit"/>
    <property type="match status" value="1"/>
</dbReference>
<dbReference type="Gene3D" id="3.90.960.10">
    <property type="entry name" value="YbaK/aminoacyl-tRNA synthetase-associated domain"/>
    <property type="match status" value="1"/>
</dbReference>
<proteinExistence type="predicted"/>
<comment type="caution">
    <text evidence="2">The sequence shown here is derived from an EMBL/GenBank/DDBJ whole genome shotgun (WGS) entry which is preliminary data.</text>
</comment>
<reference evidence="3" key="1">
    <citation type="submission" date="2017-04" db="EMBL/GenBank/DDBJ databases">
        <title>Function of individual gut microbiota members based on whole genome sequencing of pure cultures obtained from chicken caecum.</title>
        <authorList>
            <person name="Medvecky M."/>
            <person name="Cejkova D."/>
            <person name="Polansky O."/>
            <person name="Karasova D."/>
            <person name="Kubasova T."/>
            <person name="Cizek A."/>
            <person name="Rychlik I."/>
        </authorList>
    </citation>
    <scope>NUCLEOTIDE SEQUENCE [LARGE SCALE GENOMIC DNA]</scope>
    <source>
        <strain evidence="3">An178</strain>
    </source>
</reference>
<evidence type="ECO:0000313" key="2">
    <source>
        <dbReference type="EMBL" id="OUP61587.1"/>
    </source>
</evidence>
<dbReference type="InterPro" id="IPR036754">
    <property type="entry name" value="YbaK/aa-tRNA-synt-asso_dom_sf"/>
</dbReference>
<accession>A0A1Y4LYE0</accession>
<dbReference type="EMBL" id="NFKM01000002">
    <property type="protein sequence ID" value="OUP61587.1"/>
    <property type="molecule type" value="Genomic_DNA"/>
</dbReference>
<keyword evidence="3" id="KW-1185">Reference proteome</keyword>
<name>A0A1Y4LYE0_9FIRM</name>
<evidence type="ECO:0000259" key="1">
    <source>
        <dbReference type="Pfam" id="PF04073"/>
    </source>
</evidence>
<dbReference type="GO" id="GO:0002161">
    <property type="term" value="F:aminoacyl-tRNA deacylase activity"/>
    <property type="evidence" value="ECO:0007669"/>
    <property type="project" value="InterPro"/>
</dbReference>
<dbReference type="RefSeq" id="WP_087158062.1">
    <property type="nucleotide sequence ID" value="NZ_NFKM01000002.1"/>
</dbReference>
<feature type="domain" description="YbaK/aminoacyl-tRNA synthetase-associated" evidence="1">
    <location>
        <begin position="53"/>
        <end position="165"/>
    </location>
</feature>
<gene>
    <name evidence="2" type="ORF">B5F14_01145</name>
</gene>
<protein>
    <recommendedName>
        <fullName evidence="1">YbaK/aminoacyl-tRNA synthetase-associated domain-containing protein</fullName>
    </recommendedName>
</protein>
<sequence>MEKLDVLKQGRPLDCDLKVKLYYDILDDLQIAYQRLDLKALSLNEDIKRIDDILETRAIKNLLFRTLSKRNPRYFMIILFSDERFDTHAFRNKYQLPKIEMVLEDELKSLLHTHSGAVSIIELFHDVENQINLYIQEDVLKQAYFRFHPNDEDTLLRIKTKDLMETLLPFLHHTCHIF</sequence>
<organism evidence="2 3">
    <name type="scientific">Faecalitalea cylindroides</name>
    <dbReference type="NCBI Taxonomy" id="39483"/>
    <lineage>
        <taxon>Bacteria</taxon>
        <taxon>Bacillati</taxon>
        <taxon>Bacillota</taxon>
        <taxon>Erysipelotrichia</taxon>
        <taxon>Erysipelotrichales</taxon>
        <taxon>Erysipelotrichaceae</taxon>
        <taxon>Faecalitalea</taxon>
    </lineage>
</organism>
<dbReference type="InterPro" id="IPR007214">
    <property type="entry name" value="YbaK/aa-tRNA-synth-assoc-dom"/>
</dbReference>
<dbReference type="AlphaFoldDB" id="A0A1Y4LYE0"/>